<organism evidence="2 3">
    <name type="scientific">Pipistrellus nathusii</name>
    <name type="common">Nathusius' pipistrelle</name>
    <dbReference type="NCBI Taxonomy" id="59473"/>
    <lineage>
        <taxon>Eukaryota</taxon>
        <taxon>Metazoa</taxon>
        <taxon>Chordata</taxon>
        <taxon>Craniata</taxon>
        <taxon>Vertebrata</taxon>
        <taxon>Euteleostomi</taxon>
        <taxon>Mammalia</taxon>
        <taxon>Eutheria</taxon>
        <taxon>Laurasiatheria</taxon>
        <taxon>Chiroptera</taxon>
        <taxon>Yangochiroptera</taxon>
        <taxon>Vespertilionidae</taxon>
        <taxon>Pipistrellus</taxon>
    </lineage>
</organism>
<accession>A0ABN9ZVH0</accession>
<keyword evidence="3" id="KW-1185">Reference proteome</keyword>
<feature type="compositionally biased region" description="Basic and acidic residues" evidence="1">
    <location>
        <begin position="1"/>
        <end position="12"/>
    </location>
</feature>
<feature type="compositionally biased region" description="Low complexity" evidence="1">
    <location>
        <begin position="30"/>
        <end position="50"/>
    </location>
</feature>
<reference evidence="2" key="1">
    <citation type="submission" date="2023-12" db="EMBL/GenBank/DDBJ databases">
        <authorList>
            <person name="Brown T."/>
        </authorList>
    </citation>
    <scope>NUCLEOTIDE SEQUENCE</scope>
</reference>
<proteinExistence type="predicted"/>
<gene>
    <name evidence="2" type="ORF">MPIPNATIZW_LOCUS9929</name>
</gene>
<evidence type="ECO:0000313" key="2">
    <source>
        <dbReference type="EMBL" id="CAK6441623.1"/>
    </source>
</evidence>
<dbReference type="EMBL" id="OY882859">
    <property type="protein sequence ID" value="CAK6441623.1"/>
    <property type="molecule type" value="Genomic_DNA"/>
</dbReference>
<evidence type="ECO:0000256" key="1">
    <source>
        <dbReference type="SAM" id="MobiDB-lite"/>
    </source>
</evidence>
<dbReference type="Proteomes" id="UP001314169">
    <property type="component" value="Chromosome 2"/>
</dbReference>
<sequence length="76" mass="8506">MKPRGFPEKGSERTTPAKPTSRNLREPRSRSPSSRTFHLFLPRPLPSLSPKDFRIQTGTGSSWKRGGGAESQKKAR</sequence>
<evidence type="ECO:0000313" key="3">
    <source>
        <dbReference type="Proteomes" id="UP001314169"/>
    </source>
</evidence>
<protein>
    <submittedName>
        <fullName evidence="2">Uncharacterized protein</fullName>
    </submittedName>
</protein>
<feature type="region of interest" description="Disordered" evidence="1">
    <location>
        <begin position="1"/>
        <end position="76"/>
    </location>
</feature>
<name>A0ABN9ZVH0_PIPNA</name>